<keyword evidence="8" id="KW-0443">Lipid metabolism</keyword>
<evidence type="ECO:0000256" key="12">
    <source>
        <dbReference type="ARBA" id="ARBA00023315"/>
    </source>
</evidence>
<dbReference type="RefSeq" id="XP_027204879.1">
    <property type="nucleotide sequence ID" value="XM_027349078.1"/>
</dbReference>
<protein>
    <submittedName>
        <fullName evidence="17">Glycerol-3-phosphate acyltransferase 4-like</fullName>
    </submittedName>
</protein>
<evidence type="ECO:0000256" key="10">
    <source>
        <dbReference type="ARBA" id="ARBA00023209"/>
    </source>
</evidence>
<dbReference type="CDD" id="cd07991">
    <property type="entry name" value="LPLAT_LPCAT1-like"/>
    <property type="match status" value="1"/>
</dbReference>
<evidence type="ECO:0000259" key="15">
    <source>
        <dbReference type="SMART" id="SM00563"/>
    </source>
</evidence>
<dbReference type="FunCoup" id="A0A6P6YJ10">
    <property type="interactions" value="1292"/>
</dbReference>
<comment type="pathway">
    <text evidence="13">Phospholipid metabolism.</text>
</comment>
<comment type="similarity">
    <text evidence="3">Belongs to the 1-acyl-sn-glycerol-3-phosphate acyltransferase family.</text>
</comment>
<dbReference type="OrthoDB" id="10051137at2759"/>
<evidence type="ECO:0000256" key="2">
    <source>
        <dbReference type="ARBA" id="ARBA00005189"/>
    </source>
</evidence>
<dbReference type="PANTHER" id="PTHR23063:SF2">
    <property type="entry name" value="GLYCEROL-3-PHOSPHATE ACYLTRANSFERASE 4, ISOFORM D-RELATED"/>
    <property type="match status" value="1"/>
</dbReference>
<dbReference type="SMART" id="SM00563">
    <property type="entry name" value="PlsC"/>
    <property type="match status" value="1"/>
</dbReference>
<dbReference type="KEGG" id="dpte:113798520"/>
<feature type="transmembrane region" description="Helical" evidence="14">
    <location>
        <begin position="384"/>
        <end position="404"/>
    </location>
</feature>
<dbReference type="GO" id="GO:0019432">
    <property type="term" value="P:triglyceride biosynthetic process"/>
    <property type="evidence" value="ECO:0007669"/>
    <property type="project" value="TreeGrafter"/>
</dbReference>
<dbReference type="OMA" id="MAGNGCR"/>
<dbReference type="InParanoid" id="A0A6P6YJ10"/>
<keyword evidence="4" id="KW-0444">Lipid biosynthesis</keyword>
<evidence type="ECO:0000256" key="4">
    <source>
        <dbReference type="ARBA" id="ARBA00022516"/>
    </source>
</evidence>
<keyword evidence="16" id="KW-1185">Reference proteome</keyword>
<dbReference type="InterPro" id="IPR045252">
    <property type="entry name" value="LPCAT1-like"/>
</dbReference>
<keyword evidence="12" id="KW-0012">Acyltransferase</keyword>
<keyword evidence="5" id="KW-0808">Transferase</keyword>
<dbReference type="GO" id="GO:0004366">
    <property type="term" value="F:glycerol-3-phosphate O-acyltransferase activity"/>
    <property type="evidence" value="ECO:0007669"/>
    <property type="project" value="TreeGrafter"/>
</dbReference>
<evidence type="ECO:0000256" key="1">
    <source>
        <dbReference type="ARBA" id="ARBA00004370"/>
    </source>
</evidence>
<dbReference type="InterPro" id="IPR002123">
    <property type="entry name" value="Plipid/glycerol_acylTrfase"/>
</dbReference>
<keyword evidence="10" id="KW-0594">Phospholipid biosynthesis</keyword>
<sequence length="467" mass="53736">MMIILYFIALILYLGLASVGHRFFVHQLYVSRLLKLFDYGKRKIQKIQQNIQQERKIQRKISRAMSVNADLNQLAELAAKAATMPDSDESDTDSAFCEDFDSSDVPAAFAYNKALSIEMDKTKHKLDLTTVMNLTTMGIRAIIDDSVTKRFAAEELKTWNLLTRTDGIYHYKSARLAFIWMAGLIVRYVILFPSRLAIALIGVSWLVTCTFLVGLIPIPWMKRLIYHYISVMSFRILSRSFSAVITYHDSQNKAKPGGICVANHTSPIDVIILHCNNAYALVGQRQPGVIGLIQRALNRATHHIWFDRFESNDRHYVSRRLREHAEDKSKLPILIFPEGTCINNSAVMMFKKGSFEIDAPIYPVAIKYDARFGDPFWNSSKYGYGRYMIMMMTSWAIVCDVWFLPPMYRRKDENAIEFANRVKSEIARKGGLIDLEWDGQLKRLPVKPEMVKRQQYQLSKSLDVLEK</sequence>
<dbReference type="GO" id="GO:0005783">
    <property type="term" value="C:endoplasmic reticulum"/>
    <property type="evidence" value="ECO:0007669"/>
    <property type="project" value="TreeGrafter"/>
</dbReference>
<evidence type="ECO:0000256" key="8">
    <source>
        <dbReference type="ARBA" id="ARBA00023098"/>
    </source>
</evidence>
<feature type="domain" description="Phospholipid/glycerol acyltransferase" evidence="15">
    <location>
        <begin position="258"/>
        <end position="369"/>
    </location>
</feature>
<keyword evidence="9 14" id="KW-0472">Membrane</keyword>
<reference evidence="17" key="1">
    <citation type="submission" date="2025-08" db="UniProtKB">
        <authorList>
            <consortium name="RefSeq"/>
        </authorList>
    </citation>
    <scope>IDENTIFICATION</scope>
    <source>
        <strain evidence="17">Airmid</strain>
    </source>
</reference>
<keyword evidence="6 14" id="KW-0812">Transmembrane</keyword>
<dbReference type="GO" id="GO:0016020">
    <property type="term" value="C:membrane"/>
    <property type="evidence" value="ECO:0007669"/>
    <property type="project" value="UniProtKB-SubCell"/>
</dbReference>
<proteinExistence type="inferred from homology"/>
<dbReference type="GeneID" id="113798520"/>
<dbReference type="Proteomes" id="UP000515146">
    <property type="component" value="Unplaced"/>
</dbReference>
<feature type="transmembrane region" description="Helical" evidence="14">
    <location>
        <begin position="196"/>
        <end position="218"/>
    </location>
</feature>
<evidence type="ECO:0000313" key="17">
    <source>
        <dbReference type="RefSeq" id="XP_027204879.1"/>
    </source>
</evidence>
<dbReference type="AlphaFoldDB" id="A0A6P6YJ10"/>
<organism evidence="16 17">
    <name type="scientific">Dermatophagoides pteronyssinus</name>
    <name type="common">European house dust mite</name>
    <dbReference type="NCBI Taxonomy" id="6956"/>
    <lineage>
        <taxon>Eukaryota</taxon>
        <taxon>Metazoa</taxon>
        <taxon>Ecdysozoa</taxon>
        <taxon>Arthropoda</taxon>
        <taxon>Chelicerata</taxon>
        <taxon>Arachnida</taxon>
        <taxon>Acari</taxon>
        <taxon>Acariformes</taxon>
        <taxon>Sarcoptiformes</taxon>
        <taxon>Astigmata</taxon>
        <taxon>Psoroptidia</taxon>
        <taxon>Analgoidea</taxon>
        <taxon>Pyroglyphidae</taxon>
        <taxon>Dermatophagoidinae</taxon>
        <taxon>Dermatophagoides</taxon>
    </lineage>
</organism>
<evidence type="ECO:0000256" key="7">
    <source>
        <dbReference type="ARBA" id="ARBA00022989"/>
    </source>
</evidence>
<dbReference type="SUPFAM" id="SSF69593">
    <property type="entry name" value="Glycerol-3-phosphate (1)-acyltransferase"/>
    <property type="match status" value="1"/>
</dbReference>
<accession>A0A6P6YJ10</accession>
<evidence type="ECO:0000256" key="5">
    <source>
        <dbReference type="ARBA" id="ARBA00022679"/>
    </source>
</evidence>
<comment type="subcellular location">
    <subcellularLocation>
        <location evidence="1">Membrane</location>
    </subcellularLocation>
</comment>
<evidence type="ECO:0000256" key="6">
    <source>
        <dbReference type="ARBA" id="ARBA00022692"/>
    </source>
</evidence>
<dbReference type="PANTHER" id="PTHR23063">
    <property type="entry name" value="PHOSPHOLIPID ACYLTRANSFERASE"/>
    <property type="match status" value="1"/>
</dbReference>
<comment type="pathway">
    <text evidence="2">Lipid metabolism.</text>
</comment>
<gene>
    <name evidence="17" type="primary">LOC113798520</name>
</gene>
<evidence type="ECO:0000256" key="9">
    <source>
        <dbReference type="ARBA" id="ARBA00023136"/>
    </source>
</evidence>
<feature type="transmembrane region" description="Helical" evidence="14">
    <location>
        <begin position="173"/>
        <end position="190"/>
    </location>
</feature>
<feature type="transmembrane region" description="Helical" evidence="14">
    <location>
        <begin position="6"/>
        <end position="25"/>
    </location>
</feature>
<keyword evidence="7 14" id="KW-1133">Transmembrane helix</keyword>
<evidence type="ECO:0000256" key="3">
    <source>
        <dbReference type="ARBA" id="ARBA00008655"/>
    </source>
</evidence>
<dbReference type="GO" id="GO:0008654">
    <property type="term" value="P:phospholipid biosynthetic process"/>
    <property type="evidence" value="ECO:0007669"/>
    <property type="project" value="UniProtKB-KW"/>
</dbReference>
<name>A0A6P6YJ10_DERPT</name>
<evidence type="ECO:0000256" key="13">
    <source>
        <dbReference type="ARBA" id="ARBA00025707"/>
    </source>
</evidence>
<evidence type="ECO:0000256" key="11">
    <source>
        <dbReference type="ARBA" id="ARBA00023264"/>
    </source>
</evidence>
<dbReference type="Pfam" id="PF01553">
    <property type="entry name" value="Acyltransferase"/>
    <property type="match status" value="1"/>
</dbReference>
<evidence type="ECO:0000256" key="14">
    <source>
        <dbReference type="SAM" id="Phobius"/>
    </source>
</evidence>
<keyword evidence="11" id="KW-1208">Phospholipid metabolism</keyword>
<evidence type="ECO:0000313" key="16">
    <source>
        <dbReference type="Proteomes" id="UP000515146"/>
    </source>
</evidence>